<name>A0AAV4T1P7_CAEEX</name>
<evidence type="ECO:0000256" key="3">
    <source>
        <dbReference type="ARBA" id="ARBA00023239"/>
    </source>
</evidence>
<proteinExistence type="predicted"/>
<dbReference type="GO" id="GO:0004016">
    <property type="term" value="F:adenylate cyclase activity"/>
    <property type="evidence" value="ECO:0007669"/>
    <property type="project" value="TreeGrafter"/>
</dbReference>
<evidence type="ECO:0000259" key="5">
    <source>
        <dbReference type="PROSITE" id="PS50125"/>
    </source>
</evidence>
<feature type="domain" description="Guanylate cyclase" evidence="5">
    <location>
        <begin position="315"/>
        <end position="347"/>
    </location>
</feature>
<keyword evidence="4" id="KW-0175">Coiled coil</keyword>
<reference evidence="6 7" key="1">
    <citation type="submission" date="2021-06" db="EMBL/GenBank/DDBJ databases">
        <title>Caerostris extrusa draft genome.</title>
        <authorList>
            <person name="Kono N."/>
            <person name="Arakawa K."/>
        </authorList>
    </citation>
    <scope>NUCLEOTIDE SEQUENCE [LARGE SCALE GENOMIC DNA]</scope>
</reference>
<dbReference type="AlphaFoldDB" id="A0AAV4T1P7"/>
<dbReference type="GO" id="GO:0005737">
    <property type="term" value="C:cytoplasm"/>
    <property type="evidence" value="ECO:0007669"/>
    <property type="project" value="TreeGrafter"/>
</dbReference>
<gene>
    <name evidence="6" type="primary">ADCY10</name>
    <name evidence="6" type="ORF">CEXT_586641</name>
</gene>
<keyword evidence="1" id="KW-0547">Nucleotide-binding</keyword>
<comment type="caution">
    <text evidence="6">The sequence shown here is derived from an EMBL/GenBank/DDBJ whole genome shotgun (WGS) entry which is preliminary data.</text>
</comment>
<dbReference type="EMBL" id="BPLR01010417">
    <property type="protein sequence ID" value="GIY39176.1"/>
    <property type="molecule type" value="Genomic_DNA"/>
</dbReference>
<sequence length="400" mass="44650">MPCPDCGSWLRDCCKKKKDVQRDSITEAEETLEQLEQFEESKELTLEPRFLPLTFVPDIIIEEILNESFRTIPYQIRNEAVILIADVCGFTSLTESYCQKGTIGIEELARVLNGYMSTLAAMLLDAGGDILNFAGDAFLVYWKETDNAIIKAYMCAIALQTHVCLQEKNLDGTLKVKIGIGKGNAITWILGTPQDFLLFVMAGHGIAEAHQAEEMCNSGDIIVSKSIFTSLQAIGAETFTTTELVDGFVKISNYGAGSSTEPYPERIKEFKLCAKEHITLSKFFLIPSLRGLETVEELSYVSELTMYSIKSFCWVASGTCFCGLVGHPQRQEYTVIGNRVNLAARIMVKYKEEPIVLDSTTYHLSRETLGDACFYRLPARKMKGIESAGNIYAYRIKSLK</sequence>
<keyword evidence="3" id="KW-0456">Lyase</keyword>
<protein>
    <submittedName>
        <fullName evidence="6">Adenylate cyclase type 10</fullName>
    </submittedName>
</protein>
<keyword evidence="7" id="KW-1185">Reference proteome</keyword>
<evidence type="ECO:0000256" key="4">
    <source>
        <dbReference type="SAM" id="Coils"/>
    </source>
</evidence>
<dbReference type="SUPFAM" id="SSF55073">
    <property type="entry name" value="Nucleotide cyclase"/>
    <property type="match status" value="2"/>
</dbReference>
<accession>A0AAV4T1P7</accession>
<evidence type="ECO:0000256" key="2">
    <source>
        <dbReference type="ARBA" id="ARBA00022840"/>
    </source>
</evidence>
<feature type="coiled-coil region" evidence="4">
    <location>
        <begin position="18"/>
        <end position="45"/>
    </location>
</feature>
<dbReference type="GO" id="GO:0009190">
    <property type="term" value="P:cyclic nucleotide biosynthetic process"/>
    <property type="evidence" value="ECO:0007669"/>
    <property type="project" value="InterPro"/>
</dbReference>
<dbReference type="PANTHER" id="PTHR16305">
    <property type="entry name" value="TESTICULAR SOLUBLE ADENYLYL CYCLASE"/>
    <property type="match status" value="1"/>
</dbReference>
<dbReference type="Pfam" id="PF00211">
    <property type="entry name" value="Guanylate_cyc"/>
    <property type="match status" value="1"/>
</dbReference>
<dbReference type="PROSITE" id="PS50125">
    <property type="entry name" value="GUANYLATE_CYCLASE_2"/>
    <property type="match status" value="2"/>
</dbReference>
<keyword evidence="2" id="KW-0067">ATP-binding</keyword>
<dbReference type="InterPro" id="IPR029787">
    <property type="entry name" value="Nucleotide_cyclase"/>
</dbReference>
<dbReference type="InterPro" id="IPR001054">
    <property type="entry name" value="A/G_cyclase"/>
</dbReference>
<evidence type="ECO:0000256" key="1">
    <source>
        <dbReference type="ARBA" id="ARBA00022741"/>
    </source>
</evidence>
<dbReference type="GO" id="GO:0035556">
    <property type="term" value="P:intracellular signal transduction"/>
    <property type="evidence" value="ECO:0007669"/>
    <property type="project" value="InterPro"/>
</dbReference>
<dbReference type="Gene3D" id="3.30.70.1230">
    <property type="entry name" value="Nucleotide cyclase"/>
    <property type="match status" value="2"/>
</dbReference>
<evidence type="ECO:0000313" key="6">
    <source>
        <dbReference type="EMBL" id="GIY39176.1"/>
    </source>
</evidence>
<evidence type="ECO:0000313" key="7">
    <source>
        <dbReference type="Proteomes" id="UP001054945"/>
    </source>
</evidence>
<organism evidence="6 7">
    <name type="scientific">Caerostris extrusa</name>
    <name type="common">Bark spider</name>
    <name type="synonym">Caerostris bankana</name>
    <dbReference type="NCBI Taxonomy" id="172846"/>
    <lineage>
        <taxon>Eukaryota</taxon>
        <taxon>Metazoa</taxon>
        <taxon>Ecdysozoa</taxon>
        <taxon>Arthropoda</taxon>
        <taxon>Chelicerata</taxon>
        <taxon>Arachnida</taxon>
        <taxon>Araneae</taxon>
        <taxon>Araneomorphae</taxon>
        <taxon>Entelegynae</taxon>
        <taxon>Araneoidea</taxon>
        <taxon>Araneidae</taxon>
        <taxon>Caerostris</taxon>
    </lineage>
</organism>
<dbReference type="GO" id="GO:0005524">
    <property type="term" value="F:ATP binding"/>
    <property type="evidence" value="ECO:0007669"/>
    <property type="project" value="UniProtKB-KW"/>
</dbReference>
<feature type="domain" description="Guanylate cyclase" evidence="5">
    <location>
        <begin position="81"/>
        <end position="213"/>
    </location>
</feature>
<dbReference type="PANTHER" id="PTHR16305:SF28">
    <property type="entry name" value="GUANYLATE CYCLASE DOMAIN-CONTAINING PROTEIN"/>
    <property type="match status" value="1"/>
</dbReference>
<dbReference type="Proteomes" id="UP001054945">
    <property type="component" value="Unassembled WGS sequence"/>
</dbReference>
<dbReference type="CDD" id="cd07302">
    <property type="entry name" value="CHD"/>
    <property type="match status" value="1"/>
</dbReference>